<proteinExistence type="inferred from homology"/>
<organism evidence="8 9">
    <name type="scientific">Funneliformis caledonium</name>
    <dbReference type="NCBI Taxonomy" id="1117310"/>
    <lineage>
        <taxon>Eukaryota</taxon>
        <taxon>Fungi</taxon>
        <taxon>Fungi incertae sedis</taxon>
        <taxon>Mucoromycota</taxon>
        <taxon>Glomeromycotina</taxon>
        <taxon>Glomeromycetes</taxon>
        <taxon>Glomerales</taxon>
        <taxon>Glomeraceae</taxon>
        <taxon>Funneliformis</taxon>
    </lineage>
</organism>
<dbReference type="SUPFAM" id="SSF53335">
    <property type="entry name" value="S-adenosyl-L-methionine-dependent methyltransferases"/>
    <property type="match status" value="1"/>
</dbReference>
<protein>
    <submittedName>
        <fullName evidence="8">11211_t:CDS:1</fullName>
    </submittedName>
</protein>
<dbReference type="Proteomes" id="UP000789570">
    <property type="component" value="Unassembled WGS sequence"/>
</dbReference>
<dbReference type="Pfam" id="PF00171">
    <property type="entry name" value="Aldedh"/>
    <property type="match status" value="1"/>
</dbReference>
<dbReference type="CDD" id="cd07102">
    <property type="entry name" value="ALDH_EDX86601"/>
    <property type="match status" value="1"/>
</dbReference>
<accession>A0A9N9FHF8</accession>
<feature type="domain" description="Aldehyde dehydrogenase" evidence="6">
    <location>
        <begin position="308"/>
        <end position="771"/>
    </location>
</feature>
<dbReference type="FunFam" id="3.40.309.10:FF:000009">
    <property type="entry name" value="Aldehyde dehydrogenase A"/>
    <property type="match status" value="1"/>
</dbReference>
<keyword evidence="3 5" id="KW-0560">Oxidoreductase</keyword>
<dbReference type="CDD" id="cd02440">
    <property type="entry name" value="AdoMet_MTases"/>
    <property type="match status" value="1"/>
</dbReference>
<evidence type="ECO:0000256" key="2">
    <source>
        <dbReference type="ARBA" id="ARBA00022857"/>
    </source>
</evidence>
<feature type="active site" evidence="4">
    <location>
        <position position="536"/>
    </location>
</feature>
<dbReference type="FunFam" id="3.40.605.10:FF:000012">
    <property type="entry name" value="NAD-dependent succinate-semialdehyde dehydrogenase"/>
    <property type="match status" value="1"/>
</dbReference>
<dbReference type="PROSITE" id="PS00687">
    <property type="entry name" value="ALDEHYDE_DEHYDR_GLU"/>
    <property type="match status" value="1"/>
</dbReference>
<evidence type="ECO:0000256" key="5">
    <source>
        <dbReference type="RuleBase" id="RU003345"/>
    </source>
</evidence>
<dbReference type="AlphaFoldDB" id="A0A9N9FHF8"/>
<dbReference type="InterPro" id="IPR016161">
    <property type="entry name" value="Ald_DH/histidinol_DH"/>
</dbReference>
<dbReference type="SUPFAM" id="SSF53720">
    <property type="entry name" value="ALDH-like"/>
    <property type="match status" value="1"/>
</dbReference>
<evidence type="ECO:0000259" key="6">
    <source>
        <dbReference type="Pfam" id="PF00171"/>
    </source>
</evidence>
<evidence type="ECO:0000313" key="9">
    <source>
        <dbReference type="Proteomes" id="UP000789570"/>
    </source>
</evidence>
<evidence type="ECO:0000256" key="3">
    <source>
        <dbReference type="ARBA" id="ARBA00023002"/>
    </source>
</evidence>
<keyword evidence="2" id="KW-0521">NADP</keyword>
<reference evidence="8" key="1">
    <citation type="submission" date="2021-06" db="EMBL/GenBank/DDBJ databases">
        <authorList>
            <person name="Kallberg Y."/>
            <person name="Tangrot J."/>
            <person name="Rosling A."/>
        </authorList>
    </citation>
    <scope>NUCLEOTIDE SEQUENCE</scope>
    <source>
        <strain evidence="8">UK204</strain>
    </source>
</reference>
<dbReference type="Gene3D" id="3.40.50.150">
    <property type="entry name" value="Vaccinia Virus protein VP39"/>
    <property type="match status" value="1"/>
</dbReference>
<evidence type="ECO:0000313" key="8">
    <source>
        <dbReference type="EMBL" id="CAG8534354.1"/>
    </source>
</evidence>
<evidence type="ECO:0000256" key="4">
    <source>
        <dbReference type="PROSITE-ProRule" id="PRU10007"/>
    </source>
</evidence>
<dbReference type="InterPro" id="IPR016162">
    <property type="entry name" value="Ald_DH_N"/>
</dbReference>
<dbReference type="OrthoDB" id="310895at2759"/>
<name>A0A9N9FHF8_9GLOM</name>
<dbReference type="InterPro" id="IPR015590">
    <property type="entry name" value="Aldehyde_DH_dom"/>
</dbReference>
<feature type="domain" description="Methyltransferase" evidence="7">
    <location>
        <begin position="93"/>
        <end position="184"/>
    </location>
</feature>
<keyword evidence="9" id="KW-1185">Reference proteome</keyword>
<dbReference type="InterPro" id="IPR041698">
    <property type="entry name" value="Methyltransf_25"/>
</dbReference>
<dbReference type="InterPro" id="IPR029510">
    <property type="entry name" value="Ald_DH_CS_GLU"/>
</dbReference>
<evidence type="ECO:0000256" key="1">
    <source>
        <dbReference type="ARBA" id="ARBA00009986"/>
    </source>
</evidence>
<sequence>MNVDTYNNREESRKMLRSLLQSLRFQDQGFEDILDKFRFINNRRFHNVSSKYTYPNDEIEINRLELSHLLLKSAYGGNFSSPVHDKLRNGISVLDVGCGAGHWVIENAKDYPNSTFIGLDMSPIFPTENKPKNAGFIECNVLEGLPFPSNTFNFVHQKLLYVAFSEKEWLQVVKEIVRVLKPSGYAEFMEVELCLLNAGPIAKSISEKFSQYLKSKNIFSEIALRLKDIMDSTKSFDEVNIEKRILAAGKWGGNFGELTMDASSTLVFENIKRDKYDKFIKTYYEEIEEYRSKKLQIEIQTYRTMAKQVTISPVDNSPYVTRTLATTEEVNTAIERSYAAFQSWKKVPVKERVQILSKFVDAFVAKKENIAMELTLQMGRPIKYAPSEINGTEERARYMISIAEESLKDVEISDSDKPGFKRFIRKESLGPILIIAAWNYPYLISVNGVVPALLAGNTVILKQSSQTPLCAERFAEAFKEAGLPDYVFQILHMSHSDAEKAIKSPLIAFVNFTGSVEGGREIQRAASTKFIATGLELGGKDPAYVRYDADIDYAAEQLVDGSFFNSGQCCCSIERIYVHEKVYDQFIQKFVELIKHYKLGDPTEPDTTLGPMVRTKAAEFVRKQIEEAVSQGAKTLIDIKLFPQDKKNTPYMAPQVLVNVDHSMRVMTEESFGPVIGIMKVSSDEEAIRLMNDSEFGLTASIWTKDHDAALVVGNEIDTGTWFMNRCDSKNIDMFDFIDLDPALAWVGVKNSGRGCTLSRFGFDYLTRPKSFHLKLTTK</sequence>
<evidence type="ECO:0000259" key="7">
    <source>
        <dbReference type="Pfam" id="PF13649"/>
    </source>
</evidence>
<comment type="caution">
    <text evidence="8">The sequence shown here is derived from an EMBL/GenBank/DDBJ whole genome shotgun (WGS) entry which is preliminary data.</text>
</comment>
<comment type="similarity">
    <text evidence="1 5">Belongs to the aldehyde dehydrogenase family.</text>
</comment>
<dbReference type="GO" id="GO:0016620">
    <property type="term" value="F:oxidoreductase activity, acting on the aldehyde or oxo group of donors, NAD or NADP as acceptor"/>
    <property type="evidence" value="ECO:0007669"/>
    <property type="project" value="InterPro"/>
</dbReference>
<dbReference type="Pfam" id="PF13649">
    <property type="entry name" value="Methyltransf_25"/>
    <property type="match status" value="1"/>
</dbReference>
<dbReference type="PANTHER" id="PTHR11699">
    <property type="entry name" value="ALDEHYDE DEHYDROGENASE-RELATED"/>
    <property type="match status" value="1"/>
</dbReference>
<dbReference type="Gene3D" id="3.40.605.10">
    <property type="entry name" value="Aldehyde Dehydrogenase, Chain A, domain 1"/>
    <property type="match status" value="1"/>
</dbReference>
<dbReference type="EMBL" id="CAJVPQ010001142">
    <property type="protein sequence ID" value="CAG8534354.1"/>
    <property type="molecule type" value="Genomic_DNA"/>
</dbReference>
<dbReference type="InterPro" id="IPR016163">
    <property type="entry name" value="Ald_DH_C"/>
</dbReference>
<dbReference type="InterPro" id="IPR029063">
    <property type="entry name" value="SAM-dependent_MTases_sf"/>
</dbReference>
<gene>
    <name evidence="8" type="ORF">FCALED_LOCUS5329</name>
</gene>
<dbReference type="Gene3D" id="3.40.309.10">
    <property type="entry name" value="Aldehyde Dehydrogenase, Chain A, domain 2"/>
    <property type="match status" value="1"/>
</dbReference>